<keyword evidence="1" id="KW-0812">Transmembrane</keyword>
<dbReference type="RefSeq" id="WP_167176372.1">
    <property type="nucleotide sequence ID" value="NZ_BAAAEJ010000007.1"/>
</dbReference>
<accession>A0ABP3I3N9</accession>
<feature type="transmembrane region" description="Helical" evidence="1">
    <location>
        <begin position="85"/>
        <end position="105"/>
    </location>
</feature>
<feature type="transmembrane region" description="Helical" evidence="1">
    <location>
        <begin position="51"/>
        <end position="73"/>
    </location>
</feature>
<evidence type="ECO:0008006" key="4">
    <source>
        <dbReference type="Google" id="ProtNLM"/>
    </source>
</evidence>
<dbReference type="Pfam" id="PF20587">
    <property type="entry name" value="DUF6789"/>
    <property type="match status" value="1"/>
</dbReference>
<dbReference type="EMBL" id="BAAAEJ010000007">
    <property type="protein sequence ID" value="GAA0389067.1"/>
    <property type="molecule type" value="Genomic_DNA"/>
</dbReference>
<proteinExistence type="predicted"/>
<keyword evidence="1" id="KW-0472">Membrane</keyword>
<organism evidence="2 3">
    <name type="scientific">Brevundimonas terrae</name>
    <dbReference type="NCBI Taxonomy" id="363631"/>
    <lineage>
        <taxon>Bacteria</taxon>
        <taxon>Pseudomonadati</taxon>
        <taxon>Pseudomonadota</taxon>
        <taxon>Alphaproteobacteria</taxon>
        <taxon>Caulobacterales</taxon>
        <taxon>Caulobacteraceae</taxon>
        <taxon>Brevundimonas</taxon>
    </lineage>
</organism>
<protein>
    <recommendedName>
        <fullName evidence="4">DUF1440 domain-containing protein</fullName>
    </recommendedName>
</protein>
<keyword evidence="3" id="KW-1185">Reference proteome</keyword>
<dbReference type="Proteomes" id="UP001500791">
    <property type="component" value="Unassembled WGS sequence"/>
</dbReference>
<sequence>MMSRVKNGMIAGVAATAVVSVLEAVNMFALKMFPAFPLIVAKMFGMTGNVAAGWALHIFMGIVILGTAFGLIYDRLPTKVPMAKGITFAVGAWVVLMIYVIMIVPGQRILPSGGFDIIAWMLATHAVYGAVLGSTFNRLLQRDKHHIHPAGAAPAH</sequence>
<evidence type="ECO:0000256" key="1">
    <source>
        <dbReference type="SAM" id="Phobius"/>
    </source>
</evidence>
<name>A0ABP3I3N9_9CAUL</name>
<evidence type="ECO:0000313" key="2">
    <source>
        <dbReference type="EMBL" id="GAA0389067.1"/>
    </source>
</evidence>
<evidence type="ECO:0000313" key="3">
    <source>
        <dbReference type="Proteomes" id="UP001500791"/>
    </source>
</evidence>
<reference evidence="3" key="1">
    <citation type="journal article" date="2019" name="Int. J. Syst. Evol. Microbiol.">
        <title>The Global Catalogue of Microorganisms (GCM) 10K type strain sequencing project: providing services to taxonomists for standard genome sequencing and annotation.</title>
        <authorList>
            <consortium name="The Broad Institute Genomics Platform"/>
            <consortium name="The Broad Institute Genome Sequencing Center for Infectious Disease"/>
            <person name="Wu L."/>
            <person name="Ma J."/>
        </authorList>
    </citation>
    <scope>NUCLEOTIDE SEQUENCE [LARGE SCALE GENOMIC DNA]</scope>
    <source>
        <strain evidence="3">JCM 13476</strain>
    </source>
</reference>
<dbReference type="InterPro" id="IPR046739">
    <property type="entry name" value="DUF6789"/>
</dbReference>
<feature type="transmembrane region" description="Helical" evidence="1">
    <location>
        <begin position="117"/>
        <end position="136"/>
    </location>
</feature>
<comment type="caution">
    <text evidence="2">The sequence shown here is derived from an EMBL/GenBank/DDBJ whole genome shotgun (WGS) entry which is preliminary data.</text>
</comment>
<gene>
    <name evidence="2" type="ORF">GCM10009093_14650</name>
</gene>
<keyword evidence="1" id="KW-1133">Transmembrane helix</keyword>